<proteinExistence type="predicted"/>
<dbReference type="PANTHER" id="PTHR43727:SF2">
    <property type="entry name" value="GROUP IV DECARBOXYLASE"/>
    <property type="match status" value="1"/>
</dbReference>
<dbReference type="NCBIfam" id="TIGR01048">
    <property type="entry name" value="lysA"/>
    <property type="match status" value="1"/>
</dbReference>
<keyword evidence="9" id="KW-1185">Reference proteome</keyword>
<keyword evidence="4" id="KW-0456">Lyase</keyword>
<accession>A0A1I7A5T9</accession>
<dbReference type="Gene3D" id="2.40.37.10">
    <property type="entry name" value="Lyase, Ornithine Decarboxylase, Chain A, domain 1"/>
    <property type="match status" value="1"/>
</dbReference>
<dbReference type="PRINTS" id="PR01182">
    <property type="entry name" value="ORNDCRBXLASE"/>
</dbReference>
<dbReference type="GO" id="GO:0008836">
    <property type="term" value="F:diaminopimelate decarboxylase activity"/>
    <property type="evidence" value="ECO:0007669"/>
    <property type="project" value="UniProtKB-UniRule"/>
</dbReference>
<dbReference type="InterPro" id="IPR029066">
    <property type="entry name" value="PLP-binding_barrel"/>
</dbReference>
<dbReference type="EMBL" id="FPAS01000002">
    <property type="protein sequence ID" value="SFT70272.1"/>
    <property type="molecule type" value="Genomic_DNA"/>
</dbReference>
<keyword evidence="2" id="KW-0210">Decarboxylase</keyword>
<dbReference type="GO" id="GO:0006596">
    <property type="term" value="P:polyamine biosynthetic process"/>
    <property type="evidence" value="ECO:0007669"/>
    <property type="project" value="InterPro"/>
</dbReference>
<organism evidence="8 9">
    <name type="scientific">Lishizhenia tianjinensis</name>
    <dbReference type="NCBI Taxonomy" id="477690"/>
    <lineage>
        <taxon>Bacteria</taxon>
        <taxon>Pseudomonadati</taxon>
        <taxon>Bacteroidota</taxon>
        <taxon>Flavobacteriia</taxon>
        <taxon>Flavobacteriales</taxon>
        <taxon>Crocinitomicaceae</taxon>
        <taxon>Lishizhenia</taxon>
    </lineage>
</organism>
<name>A0A1I7A5T9_9FLAO</name>
<evidence type="ECO:0000313" key="9">
    <source>
        <dbReference type="Proteomes" id="UP000236454"/>
    </source>
</evidence>
<dbReference type="InterPro" id="IPR002986">
    <property type="entry name" value="DAP_deCOOHase_LysA"/>
</dbReference>
<evidence type="ECO:0000259" key="7">
    <source>
        <dbReference type="Pfam" id="PF02784"/>
    </source>
</evidence>
<dbReference type="OrthoDB" id="9802241at2"/>
<dbReference type="InterPro" id="IPR022644">
    <property type="entry name" value="De-COase2_N"/>
</dbReference>
<dbReference type="EC" id="4.1.1.20" evidence="5"/>
<dbReference type="CDD" id="cd06828">
    <property type="entry name" value="PLPDE_III_DapDC"/>
    <property type="match status" value="1"/>
</dbReference>
<dbReference type="AlphaFoldDB" id="A0A1I7A5T9"/>
<feature type="modified residue" description="N6-(pyridoxal phosphate)lysine" evidence="6">
    <location>
        <position position="42"/>
    </location>
</feature>
<evidence type="ECO:0000256" key="2">
    <source>
        <dbReference type="ARBA" id="ARBA00022793"/>
    </source>
</evidence>
<dbReference type="RefSeq" id="WP_090248797.1">
    <property type="nucleotide sequence ID" value="NZ_FPAS01000002.1"/>
</dbReference>
<keyword evidence="3 6" id="KW-0663">Pyridoxal phosphate</keyword>
<dbReference type="PANTHER" id="PTHR43727">
    <property type="entry name" value="DIAMINOPIMELATE DECARBOXYLASE"/>
    <property type="match status" value="1"/>
</dbReference>
<dbReference type="FunFam" id="3.20.20.10:FF:000003">
    <property type="entry name" value="Diaminopimelate decarboxylase"/>
    <property type="match status" value="1"/>
</dbReference>
<dbReference type="SUPFAM" id="SSF50621">
    <property type="entry name" value="Alanine racemase C-terminal domain-like"/>
    <property type="match status" value="1"/>
</dbReference>
<dbReference type="Pfam" id="PF02784">
    <property type="entry name" value="Orn_Arg_deC_N"/>
    <property type="match status" value="1"/>
</dbReference>
<evidence type="ECO:0000313" key="8">
    <source>
        <dbReference type="EMBL" id="SFT70272.1"/>
    </source>
</evidence>
<dbReference type="InterPro" id="IPR009006">
    <property type="entry name" value="Ala_racemase/Decarboxylase_C"/>
</dbReference>
<protein>
    <recommendedName>
        <fullName evidence="5">Diaminopimelate decarboxylase</fullName>
        <ecNumber evidence="5">4.1.1.20</ecNumber>
    </recommendedName>
</protein>
<dbReference type="PRINTS" id="PR01179">
    <property type="entry name" value="ODADCRBXLASE"/>
</dbReference>
<evidence type="ECO:0000256" key="6">
    <source>
        <dbReference type="PIRSR" id="PIRSR600183-50"/>
    </source>
</evidence>
<dbReference type="SUPFAM" id="SSF51419">
    <property type="entry name" value="PLP-binding barrel"/>
    <property type="match status" value="1"/>
</dbReference>
<dbReference type="GO" id="GO:0009089">
    <property type="term" value="P:lysine biosynthetic process via diaminopimelate"/>
    <property type="evidence" value="ECO:0007669"/>
    <property type="project" value="UniProtKB-UniRule"/>
</dbReference>
<dbReference type="PROSITE" id="PS00878">
    <property type="entry name" value="ODR_DC_2_1"/>
    <property type="match status" value="1"/>
</dbReference>
<feature type="active site" description="Proton donor" evidence="6">
    <location>
        <position position="321"/>
    </location>
</feature>
<dbReference type="InterPro" id="IPR022653">
    <property type="entry name" value="De-COase2_pyr-phos_BS"/>
</dbReference>
<sequence length="389" mass="43642">MKQSGTYQEPHYRYDISLLRKTLKKAKAAAEVHATELYYAVKANNEAVILKEIQQMGLGADCVSMEEIERALQIGFPAERIVFAGSGKTIREIDYATAQNIAVIHCESVEEFDIIQEFLESNNSTTKVALRINPDLEAGTHSRISTGKKHHKFGMPWEDAMELISIHKNIVGFHFHIGSQILDMTYFENLSSRIAELLLSTPLDFKTEYLNMGGGLGIDYEDPIKNNIADFEGWMSAIRKNLPKRTYPVIRLEPGRSIVGQCGMLVGQVQYVKHRETCPTAILDIGMTDLLRPMLYGARHKITTVIDSLTLIPQTIAGPSCESTDVFGKNYYLPELNRGDIVRVHSAGAYGSSMRLGYNLKSPIKAMYIYSESKTTFNANYKERTKVAV</sequence>
<dbReference type="STRING" id="477690.SAMN05216474_1917"/>
<evidence type="ECO:0000256" key="3">
    <source>
        <dbReference type="ARBA" id="ARBA00022898"/>
    </source>
</evidence>
<dbReference type="InterPro" id="IPR002433">
    <property type="entry name" value="Orn_de-COase"/>
</dbReference>
<gene>
    <name evidence="8" type="ORF">SAMN05216474_1917</name>
</gene>
<dbReference type="Proteomes" id="UP000236454">
    <property type="component" value="Unassembled WGS sequence"/>
</dbReference>
<evidence type="ECO:0000256" key="4">
    <source>
        <dbReference type="ARBA" id="ARBA00023239"/>
    </source>
</evidence>
<feature type="domain" description="Orn/DAP/Arg decarboxylase 2 N-terminal" evidence="7">
    <location>
        <begin position="27"/>
        <end position="259"/>
    </location>
</feature>
<dbReference type="Gene3D" id="3.20.20.10">
    <property type="entry name" value="Alanine racemase"/>
    <property type="match status" value="1"/>
</dbReference>
<dbReference type="InterPro" id="IPR000183">
    <property type="entry name" value="Orn/DAP/Arg_de-COase"/>
</dbReference>
<evidence type="ECO:0000256" key="5">
    <source>
        <dbReference type="NCBIfam" id="TIGR01048"/>
    </source>
</evidence>
<evidence type="ECO:0000256" key="1">
    <source>
        <dbReference type="ARBA" id="ARBA00001933"/>
    </source>
</evidence>
<reference evidence="8 9" key="1">
    <citation type="submission" date="2016-10" db="EMBL/GenBank/DDBJ databases">
        <authorList>
            <person name="de Groot N.N."/>
        </authorList>
    </citation>
    <scope>NUCLEOTIDE SEQUENCE [LARGE SCALE GENOMIC DNA]</scope>
    <source>
        <strain evidence="8 9">CGMCC 1.7005</strain>
    </source>
</reference>
<comment type="cofactor">
    <cofactor evidence="1 6">
        <name>pyridoxal 5'-phosphate</name>
        <dbReference type="ChEBI" id="CHEBI:597326"/>
    </cofactor>
</comment>